<evidence type="ECO:0000256" key="8">
    <source>
        <dbReference type="ARBA" id="ARBA00023146"/>
    </source>
</evidence>
<evidence type="ECO:0000256" key="6">
    <source>
        <dbReference type="ARBA" id="ARBA00022840"/>
    </source>
</evidence>
<dbReference type="GO" id="GO:0004825">
    <property type="term" value="F:methionine-tRNA ligase activity"/>
    <property type="evidence" value="ECO:0007669"/>
    <property type="project" value="UniProtKB-EC"/>
</dbReference>
<dbReference type="Gene3D" id="1.20.1050.10">
    <property type="match status" value="1"/>
</dbReference>
<dbReference type="SUPFAM" id="SSF47323">
    <property type="entry name" value="Anticodon-binding domain of a subclass of class I aminoacyl-tRNA synthetases"/>
    <property type="match status" value="1"/>
</dbReference>
<evidence type="ECO:0000313" key="14">
    <source>
        <dbReference type="Proteomes" id="UP000054560"/>
    </source>
</evidence>
<dbReference type="Gene3D" id="3.40.50.620">
    <property type="entry name" value="HUPs"/>
    <property type="match status" value="1"/>
</dbReference>
<dbReference type="FunFam" id="1.10.730.10:FF:000037">
    <property type="entry name" value="Methionyl-tRNA synthetase"/>
    <property type="match status" value="1"/>
</dbReference>
<dbReference type="InterPro" id="IPR001412">
    <property type="entry name" value="aa-tRNA-synth_I_CS"/>
</dbReference>
<dbReference type="GO" id="GO:0017101">
    <property type="term" value="C:aminoacyl-tRNA synthetase multienzyme complex"/>
    <property type="evidence" value="ECO:0007669"/>
    <property type="project" value="TreeGrafter"/>
</dbReference>
<evidence type="ECO:0000256" key="1">
    <source>
        <dbReference type="ARBA" id="ARBA00004496"/>
    </source>
</evidence>
<dbReference type="SUPFAM" id="SSF47060">
    <property type="entry name" value="S15/NS1 RNA-binding domain"/>
    <property type="match status" value="1"/>
</dbReference>
<dbReference type="SMART" id="SM00991">
    <property type="entry name" value="WHEP-TRS"/>
    <property type="match status" value="1"/>
</dbReference>
<dbReference type="InterPro" id="IPR023458">
    <property type="entry name" value="Met-tRNA_ligase_1"/>
</dbReference>
<dbReference type="Gene3D" id="3.40.30.10">
    <property type="entry name" value="Glutaredoxin"/>
    <property type="match status" value="1"/>
</dbReference>
<protein>
    <recommendedName>
        <fullName evidence="3">methionine--tRNA ligase</fullName>
        <ecNumber evidence="3">6.1.1.10</ecNumber>
    </recommendedName>
    <alternativeName>
        <fullName evidence="9">Methionyl-tRNA synthetase</fullName>
    </alternativeName>
</protein>
<keyword evidence="8 10" id="KW-0030">Aminoacyl-tRNA synthetase</keyword>
<dbReference type="PRINTS" id="PR01041">
    <property type="entry name" value="TRNASYNTHMET"/>
</dbReference>
<keyword evidence="7 10" id="KW-0648">Protein biosynthesis</keyword>
<dbReference type="GO" id="GO:0005829">
    <property type="term" value="C:cytosol"/>
    <property type="evidence" value="ECO:0007669"/>
    <property type="project" value="TreeGrafter"/>
</dbReference>
<dbReference type="InterPro" id="IPR041872">
    <property type="entry name" value="Anticodon_Met"/>
</dbReference>
<dbReference type="eggNOG" id="KOG1247">
    <property type="taxonomic scope" value="Eukaryota"/>
</dbReference>
<dbReference type="PANTHER" id="PTHR45765:SF1">
    <property type="entry name" value="METHIONINE--TRNA LIGASE, CYTOPLASMIC"/>
    <property type="match status" value="1"/>
</dbReference>
<keyword evidence="4 10" id="KW-0436">Ligase</keyword>
<comment type="subcellular location">
    <subcellularLocation>
        <location evidence="1">Cytoplasm</location>
    </subcellularLocation>
</comment>
<name>A0A0L0FWE7_9EUKA</name>
<dbReference type="EMBL" id="KQ242084">
    <property type="protein sequence ID" value="KNC80969.1"/>
    <property type="molecule type" value="Genomic_DNA"/>
</dbReference>
<dbReference type="Pfam" id="PF09334">
    <property type="entry name" value="tRNA-synt_1g"/>
    <property type="match status" value="2"/>
</dbReference>
<dbReference type="InterPro" id="IPR014729">
    <property type="entry name" value="Rossmann-like_a/b/a_fold"/>
</dbReference>
<dbReference type="Gene3D" id="1.10.287.10">
    <property type="entry name" value="S15/NS1, RNA-binding"/>
    <property type="match status" value="1"/>
</dbReference>
<keyword evidence="14" id="KW-1185">Reference proteome</keyword>
<organism evidence="13 14">
    <name type="scientific">Sphaeroforma arctica JP610</name>
    <dbReference type="NCBI Taxonomy" id="667725"/>
    <lineage>
        <taxon>Eukaryota</taxon>
        <taxon>Ichthyosporea</taxon>
        <taxon>Ichthyophonida</taxon>
        <taxon>Sphaeroforma</taxon>
    </lineage>
</organism>
<dbReference type="SUPFAM" id="SSF52374">
    <property type="entry name" value="Nucleotidylyl transferase"/>
    <property type="match status" value="1"/>
</dbReference>
<feature type="compositionally biased region" description="Basic and acidic residues" evidence="11">
    <location>
        <begin position="234"/>
        <end position="244"/>
    </location>
</feature>
<dbReference type="GeneID" id="25907188"/>
<dbReference type="Pfam" id="PF19303">
    <property type="entry name" value="Anticodon_3"/>
    <property type="match status" value="1"/>
</dbReference>
<comment type="similarity">
    <text evidence="2 10">Belongs to the class-I aminoacyl-tRNA synthetase family.</text>
</comment>
<evidence type="ECO:0000256" key="9">
    <source>
        <dbReference type="ARBA" id="ARBA00030904"/>
    </source>
</evidence>
<dbReference type="OrthoDB" id="5844513at2759"/>
<evidence type="ECO:0000256" key="7">
    <source>
        <dbReference type="ARBA" id="ARBA00022917"/>
    </source>
</evidence>
<evidence type="ECO:0000256" key="10">
    <source>
        <dbReference type="RuleBase" id="RU363039"/>
    </source>
</evidence>
<dbReference type="Proteomes" id="UP000054560">
    <property type="component" value="Unassembled WGS sequence"/>
</dbReference>
<keyword evidence="6 10" id="KW-0067">ATP-binding</keyword>
<sequence>MKLTHTEGNILASKIVAAAKLKDIVLDVSQAATSDYFMYDVEGLCLELPGGVKLFSSNAACAYLMGEFTEDTTKSTCNEIIQWEEAQFRPVVLGQIAVPDDAYLQKSYKVRMDTLSTMLPRLYNGTGNVSTADIALWAMIHVSTINVNNMLSGPVAGYYERLNVVLGVAENITKDSAKTTAEALKPFIDAKALEEFKRESAAAAYASTEYGTPDKVKELLGEATPTAKGNAKNDASDDKQDAGESFRAATEAEIESAKAHFCKTDGVSGEVRVRDSIVLPKKDPKERNILITSALPYVNNVPHLGNIIGCVLSADAYSRFTRVMGYNSVFVCGTDEYGTTTETKALSEGLTPQEICDKYHKLHADIYEWFNIGFDKFGRTTTPKHTKYVLCSISCVLVVCVWDVRMCTSTCLYSGVSQHVHVCVSMDVCYTRCAVLTIPVLQSGQFACLYISNERLAQVVWNANRHIHWVRWGNVWCVHAYVYTVNFLHYNTKKHAIYHVFLRGTPVPLEGEWSSKVFYVWFDAPIGYISITANYTDDWKQWWRTPENNVELYQFMAKDNVTFHGVIFPTSLIGTGKDWVKVKHINSVEYLNYEDSKFSKSRGIGVFGNDAQDTGIKADVWRFYLLWVRPENNDSIFSWNDFLATNNNILNNNLGNFVHRALSFVNNTFNGAVPTAQPNEDDYKFIGLVNTELAKYIQRMEACRIREAAFAAMDISKLGNQYLQAQKPWVLAKSDIDRCGTVVSIAANLTHLLASLIHPYMPESAATLLKTLDLPMLSLNYGYFYASIPEGHPIGAPEILFSKIEQATVDELKVRFAGVQSERDQGAVEMPPADPVAVAAIEAQIKAQGLVVRELKNAQPIDKTAIGTEVQELLRLKKELTKLTGEAPAKGK</sequence>
<evidence type="ECO:0000313" key="13">
    <source>
        <dbReference type="EMBL" id="KNC80969.1"/>
    </source>
</evidence>
<dbReference type="GO" id="GO:0006431">
    <property type="term" value="P:methionyl-tRNA aminoacylation"/>
    <property type="evidence" value="ECO:0007669"/>
    <property type="project" value="InterPro"/>
</dbReference>
<evidence type="ECO:0000256" key="5">
    <source>
        <dbReference type="ARBA" id="ARBA00022741"/>
    </source>
</evidence>
<dbReference type="InterPro" id="IPR015413">
    <property type="entry name" value="Methionyl/Leucyl_tRNA_Synth"/>
</dbReference>
<dbReference type="InterPro" id="IPR009068">
    <property type="entry name" value="uS15_NS1_RNA-bd_sf"/>
</dbReference>
<evidence type="ECO:0000256" key="11">
    <source>
        <dbReference type="SAM" id="MobiDB-lite"/>
    </source>
</evidence>
<gene>
    <name evidence="13" type="ORF">SARC_06684</name>
</gene>
<dbReference type="InterPro" id="IPR000738">
    <property type="entry name" value="WHEP-TRS_dom"/>
</dbReference>
<evidence type="ECO:0000256" key="3">
    <source>
        <dbReference type="ARBA" id="ARBA00012838"/>
    </source>
</evidence>
<accession>A0A0L0FWE7</accession>
<dbReference type="CDD" id="cd07957">
    <property type="entry name" value="Anticodon_Ia_Met"/>
    <property type="match status" value="1"/>
</dbReference>
<evidence type="ECO:0000259" key="12">
    <source>
        <dbReference type="PROSITE" id="PS51185"/>
    </source>
</evidence>
<dbReference type="PANTHER" id="PTHR45765">
    <property type="entry name" value="METHIONINE--TRNA LIGASE"/>
    <property type="match status" value="1"/>
</dbReference>
<dbReference type="PROSITE" id="PS51185">
    <property type="entry name" value="WHEP_TRS_2"/>
    <property type="match status" value="1"/>
</dbReference>
<evidence type="ECO:0000256" key="4">
    <source>
        <dbReference type="ARBA" id="ARBA00022598"/>
    </source>
</evidence>
<evidence type="ECO:0000256" key="2">
    <source>
        <dbReference type="ARBA" id="ARBA00005594"/>
    </source>
</evidence>
<dbReference type="STRING" id="667725.A0A0L0FWE7"/>
<dbReference type="Pfam" id="PF00458">
    <property type="entry name" value="WHEP-TRS"/>
    <property type="match status" value="1"/>
</dbReference>
<dbReference type="PROSITE" id="PS00178">
    <property type="entry name" value="AA_TRNA_LIGASE_I"/>
    <property type="match status" value="1"/>
</dbReference>
<dbReference type="RefSeq" id="XP_014154871.1">
    <property type="nucleotide sequence ID" value="XM_014299396.1"/>
</dbReference>
<dbReference type="Gene3D" id="1.10.730.10">
    <property type="entry name" value="Isoleucyl-tRNA Synthetase, Domain 1"/>
    <property type="match status" value="1"/>
</dbReference>
<dbReference type="InterPro" id="IPR033911">
    <property type="entry name" value="MetRS_core"/>
</dbReference>
<proteinExistence type="inferred from homology"/>
<dbReference type="InterPro" id="IPR009080">
    <property type="entry name" value="tRNAsynth_Ia_anticodon-bd"/>
</dbReference>
<dbReference type="GO" id="GO:0005524">
    <property type="term" value="F:ATP binding"/>
    <property type="evidence" value="ECO:0007669"/>
    <property type="project" value="UniProtKB-KW"/>
</dbReference>
<reference evidence="13 14" key="1">
    <citation type="submission" date="2011-02" db="EMBL/GenBank/DDBJ databases">
        <title>The Genome Sequence of Sphaeroforma arctica JP610.</title>
        <authorList>
            <consortium name="The Broad Institute Genome Sequencing Platform"/>
            <person name="Russ C."/>
            <person name="Cuomo C."/>
            <person name="Young S.K."/>
            <person name="Zeng Q."/>
            <person name="Gargeya S."/>
            <person name="Alvarado L."/>
            <person name="Berlin A."/>
            <person name="Chapman S.B."/>
            <person name="Chen Z."/>
            <person name="Freedman E."/>
            <person name="Gellesch M."/>
            <person name="Goldberg J."/>
            <person name="Griggs A."/>
            <person name="Gujja S."/>
            <person name="Heilman E."/>
            <person name="Heiman D."/>
            <person name="Howarth C."/>
            <person name="Mehta T."/>
            <person name="Neiman D."/>
            <person name="Pearson M."/>
            <person name="Roberts A."/>
            <person name="Saif S."/>
            <person name="Shea T."/>
            <person name="Shenoy N."/>
            <person name="Sisk P."/>
            <person name="Stolte C."/>
            <person name="Sykes S."/>
            <person name="White J."/>
            <person name="Yandava C."/>
            <person name="Burger G."/>
            <person name="Gray M.W."/>
            <person name="Holland P.W.H."/>
            <person name="King N."/>
            <person name="Lang F.B.F."/>
            <person name="Roger A.J."/>
            <person name="Ruiz-Trillo I."/>
            <person name="Haas B."/>
            <person name="Nusbaum C."/>
            <person name="Birren B."/>
        </authorList>
    </citation>
    <scope>NUCLEOTIDE SEQUENCE [LARGE SCALE GENOMIC DNA]</scope>
    <source>
        <strain evidence="13 14">JP610</strain>
    </source>
</reference>
<dbReference type="EC" id="6.1.1.10" evidence="3"/>
<dbReference type="AlphaFoldDB" id="A0A0L0FWE7"/>
<feature type="region of interest" description="Disordered" evidence="11">
    <location>
        <begin position="225"/>
        <end position="245"/>
    </location>
</feature>
<keyword evidence="5 10" id="KW-0547">Nucleotide-binding</keyword>
<feature type="domain" description="WHEP-TRS" evidence="12">
    <location>
        <begin position="837"/>
        <end position="892"/>
    </location>
</feature>